<comment type="catalytic activity">
    <reaction evidence="1">
        <text>ATP + protein L-histidine = ADP + protein N-phospho-L-histidine.</text>
        <dbReference type="EC" id="2.7.13.3"/>
    </reaction>
</comment>
<evidence type="ECO:0000256" key="2">
    <source>
        <dbReference type="ARBA" id="ARBA00012438"/>
    </source>
</evidence>
<dbReference type="InterPro" id="IPR000700">
    <property type="entry name" value="PAS-assoc_C"/>
</dbReference>
<reference evidence="9 10" key="1">
    <citation type="submission" date="2020-08" db="EMBL/GenBank/DDBJ databases">
        <title>Novel species isolated from subtropical streams in China.</title>
        <authorList>
            <person name="Lu H."/>
        </authorList>
    </citation>
    <scope>NUCLEOTIDE SEQUENCE [LARGE SCALE GENOMIC DNA]</scope>
    <source>
        <strain evidence="9 10">CY18W</strain>
    </source>
</reference>
<organism evidence="9 10">
    <name type="scientific">Undibacterium hunanense</name>
    <dbReference type="NCBI Taxonomy" id="2762292"/>
    <lineage>
        <taxon>Bacteria</taxon>
        <taxon>Pseudomonadati</taxon>
        <taxon>Pseudomonadota</taxon>
        <taxon>Betaproteobacteria</taxon>
        <taxon>Burkholderiales</taxon>
        <taxon>Oxalobacteraceae</taxon>
        <taxon>Undibacterium</taxon>
    </lineage>
</organism>
<dbReference type="Gene3D" id="1.10.287.130">
    <property type="match status" value="1"/>
</dbReference>
<dbReference type="SUPFAM" id="SSF47384">
    <property type="entry name" value="Homodimeric domain of signal transducing histidine kinase"/>
    <property type="match status" value="1"/>
</dbReference>
<dbReference type="InterPro" id="IPR036890">
    <property type="entry name" value="HATPase_C_sf"/>
</dbReference>
<dbReference type="PROSITE" id="PS50112">
    <property type="entry name" value="PAS"/>
    <property type="match status" value="1"/>
</dbReference>
<feature type="domain" description="PAS" evidence="7">
    <location>
        <begin position="411"/>
        <end position="483"/>
    </location>
</feature>
<dbReference type="SMART" id="SM00086">
    <property type="entry name" value="PAC"/>
    <property type="match status" value="4"/>
</dbReference>
<evidence type="ECO:0000313" key="10">
    <source>
        <dbReference type="Proteomes" id="UP000650424"/>
    </source>
</evidence>
<dbReference type="InterPro" id="IPR036097">
    <property type="entry name" value="HisK_dim/P_sf"/>
</dbReference>
<name>A0ABR6ZL54_9BURK</name>
<evidence type="ECO:0000259" key="6">
    <source>
        <dbReference type="PROSITE" id="PS50109"/>
    </source>
</evidence>
<dbReference type="PANTHER" id="PTHR43304:SF1">
    <property type="entry name" value="PAC DOMAIN-CONTAINING PROTEIN"/>
    <property type="match status" value="1"/>
</dbReference>
<dbReference type="PANTHER" id="PTHR43304">
    <property type="entry name" value="PHYTOCHROME-LIKE PROTEIN CPH1"/>
    <property type="match status" value="1"/>
</dbReference>
<dbReference type="Proteomes" id="UP000650424">
    <property type="component" value="Unassembled WGS sequence"/>
</dbReference>
<evidence type="ECO:0000256" key="5">
    <source>
        <dbReference type="ARBA" id="ARBA00022777"/>
    </source>
</evidence>
<dbReference type="GO" id="GO:0016301">
    <property type="term" value="F:kinase activity"/>
    <property type="evidence" value="ECO:0007669"/>
    <property type="project" value="UniProtKB-KW"/>
</dbReference>
<evidence type="ECO:0000256" key="4">
    <source>
        <dbReference type="ARBA" id="ARBA00022679"/>
    </source>
</evidence>
<dbReference type="CDD" id="cd00082">
    <property type="entry name" value="HisKA"/>
    <property type="match status" value="1"/>
</dbReference>
<dbReference type="EC" id="2.7.13.3" evidence="2"/>
<protein>
    <recommendedName>
        <fullName evidence="2">histidine kinase</fullName>
        <ecNumber evidence="2">2.7.13.3</ecNumber>
    </recommendedName>
</protein>
<dbReference type="Pfam" id="PF08447">
    <property type="entry name" value="PAS_3"/>
    <property type="match status" value="2"/>
</dbReference>
<dbReference type="Gene3D" id="3.30.565.10">
    <property type="entry name" value="Histidine kinase-like ATPase, C-terminal domain"/>
    <property type="match status" value="1"/>
</dbReference>
<dbReference type="InterPro" id="IPR004358">
    <property type="entry name" value="Sig_transdc_His_kin-like_C"/>
</dbReference>
<dbReference type="InterPro" id="IPR035965">
    <property type="entry name" value="PAS-like_dom_sf"/>
</dbReference>
<dbReference type="NCBIfam" id="TIGR00229">
    <property type="entry name" value="sensory_box"/>
    <property type="match status" value="2"/>
</dbReference>
<dbReference type="InterPro" id="IPR000014">
    <property type="entry name" value="PAS"/>
</dbReference>
<dbReference type="InterPro" id="IPR003661">
    <property type="entry name" value="HisK_dim/P_dom"/>
</dbReference>
<dbReference type="Gene3D" id="3.30.450.20">
    <property type="entry name" value="PAS domain"/>
    <property type="match status" value="4"/>
</dbReference>
<evidence type="ECO:0000259" key="7">
    <source>
        <dbReference type="PROSITE" id="PS50112"/>
    </source>
</evidence>
<dbReference type="InterPro" id="IPR001610">
    <property type="entry name" value="PAC"/>
</dbReference>
<dbReference type="SUPFAM" id="SSF55874">
    <property type="entry name" value="ATPase domain of HSP90 chaperone/DNA topoisomerase II/histidine kinase"/>
    <property type="match status" value="1"/>
</dbReference>
<keyword evidence="10" id="KW-1185">Reference proteome</keyword>
<dbReference type="PROSITE" id="PS50113">
    <property type="entry name" value="PAC"/>
    <property type="match status" value="1"/>
</dbReference>
<dbReference type="PROSITE" id="PS50109">
    <property type="entry name" value="HIS_KIN"/>
    <property type="match status" value="1"/>
</dbReference>
<keyword evidence="3" id="KW-0597">Phosphoprotein</keyword>
<dbReference type="SMART" id="SM00387">
    <property type="entry name" value="HATPase_c"/>
    <property type="match status" value="1"/>
</dbReference>
<dbReference type="Pfam" id="PF00512">
    <property type="entry name" value="HisKA"/>
    <property type="match status" value="1"/>
</dbReference>
<evidence type="ECO:0000256" key="1">
    <source>
        <dbReference type="ARBA" id="ARBA00000085"/>
    </source>
</evidence>
<feature type="domain" description="PAC" evidence="8">
    <location>
        <begin position="217"/>
        <end position="270"/>
    </location>
</feature>
<dbReference type="InterPro" id="IPR013655">
    <property type="entry name" value="PAS_fold_3"/>
</dbReference>
<dbReference type="PRINTS" id="PR00344">
    <property type="entry name" value="BCTRLSENSOR"/>
</dbReference>
<evidence type="ECO:0000256" key="3">
    <source>
        <dbReference type="ARBA" id="ARBA00022553"/>
    </source>
</evidence>
<keyword evidence="5 9" id="KW-0418">Kinase</keyword>
<dbReference type="EMBL" id="JACOGF010000002">
    <property type="protein sequence ID" value="MBC3916624.1"/>
    <property type="molecule type" value="Genomic_DNA"/>
</dbReference>
<evidence type="ECO:0000259" key="8">
    <source>
        <dbReference type="PROSITE" id="PS50113"/>
    </source>
</evidence>
<dbReference type="InterPro" id="IPR005467">
    <property type="entry name" value="His_kinase_dom"/>
</dbReference>
<accession>A0ABR6ZL54</accession>
<feature type="domain" description="Histidine kinase" evidence="6">
    <location>
        <begin position="539"/>
        <end position="758"/>
    </location>
</feature>
<sequence>MLRRSHHLLSNFSRHLPGMFYQYRRYPDGRICFPYASDAVTTFFGVKAEQLREDASFLALTIHPDDLPKMIAAIRKSYTELSVWHQEYRIISPDKPDRWVVGDATPELLPDGSVLWHGFLTDNTERKLTEQRLLAAERQRRLVMKASNQGLYDINLQTGEGSFSPEYLQMLGYSPNDFDTPQLFWDYFWGAGVHPDDLRGLKKAYKAHASGMGKGDYHAEFRQKNKAGDWRWIMSLGSIVEWDSSGQPLRMVGTHIDITERKQTEDMLQQNQELLKSSKDRYKVLAKELEILITNVPVGIMFVSDGVIVRANKALAELCRFHDVQAMIGKKTTFLYQGQADYEKFIEQVSPGLQADELVELEWHLRRYNGEPFIGRIAGRALLTGGYVKGAVWMIQDITEQRTTLDALRNSEQRLQRLMNSSLIGIIQGNESGQILDVNDVFTQFSGYSRDYLLTHNNVWQTLLSQQDVKICQQAYEDLIRTGTTVPFEIMLQQGDANGVPILVGLSHLENSERDWVAFAMDISDRLRMNRLKTEFISVVSHELRTPLTSIRGSLSLLESGVSGVLPQQAEHLIRIAHNNSKRLITLVNDILDMDKLASGKMIFKSEALDLVMLVQNAIESNMSYANSLKVSLKLESHPPHAWVLADNDRLMQVMANLMSNAAKFSREGDAVSLYIMNAGPRYRVEVCDRGTGIAPEFQEHLFEPFTQADGTNTRQKGGTGLGLSITKAMLEKMHGQIGFHSTPDIGTTFWFEFDAYR</sequence>
<dbReference type="Pfam" id="PF02518">
    <property type="entry name" value="HATPase_c"/>
    <property type="match status" value="1"/>
</dbReference>
<keyword evidence="4" id="KW-0808">Transferase</keyword>
<dbReference type="Pfam" id="PF13426">
    <property type="entry name" value="PAS_9"/>
    <property type="match status" value="2"/>
</dbReference>
<dbReference type="SUPFAM" id="SSF55785">
    <property type="entry name" value="PYP-like sensor domain (PAS domain)"/>
    <property type="match status" value="4"/>
</dbReference>
<dbReference type="InterPro" id="IPR052162">
    <property type="entry name" value="Sensor_kinase/Photoreceptor"/>
</dbReference>
<dbReference type="SMART" id="SM00388">
    <property type="entry name" value="HisKA"/>
    <property type="match status" value="1"/>
</dbReference>
<dbReference type="RefSeq" id="WP_186945877.1">
    <property type="nucleotide sequence ID" value="NZ_JACOGF010000002.1"/>
</dbReference>
<gene>
    <name evidence="9" type="ORF">H8L32_03915</name>
</gene>
<dbReference type="CDD" id="cd00130">
    <property type="entry name" value="PAS"/>
    <property type="match status" value="3"/>
</dbReference>
<evidence type="ECO:0000313" key="9">
    <source>
        <dbReference type="EMBL" id="MBC3916624.1"/>
    </source>
</evidence>
<proteinExistence type="predicted"/>
<comment type="caution">
    <text evidence="9">The sequence shown here is derived from an EMBL/GenBank/DDBJ whole genome shotgun (WGS) entry which is preliminary data.</text>
</comment>
<dbReference type="SMART" id="SM00091">
    <property type="entry name" value="PAS"/>
    <property type="match status" value="4"/>
</dbReference>
<dbReference type="InterPro" id="IPR003594">
    <property type="entry name" value="HATPase_dom"/>
</dbReference>